<comment type="catalytic activity">
    <reaction evidence="6">
        <text>(5R)-5-hydroxy-L-lysine + GTP = (5R)-5-phosphooxy-L-lysine + GDP + H(+)</text>
        <dbReference type="Rhea" id="RHEA:19049"/>
        <dbReference type="ChEBI" id="CHEBI:15378"/>
        <dbReference type="ChEBI" id="CHEBI:37565"/>
        <dbReference type="ChEBI" id="CHEBI:57882"/>
        <dbReference type="ChEBI" id="CHEBI:58189"/>
        <dbReference type="ChEBI" id="CHEBI:58357"/>
        <dbReference type="EC" id="2.7.1.81"/>
    </reaction>
</comment>
<keyword evidence="12" id="KW-1185">Reference proteome</keyword>
<comment type="similarity">
    <text evidence="2">Belongs to the aminoglycoside phosphotransferase family.</text>
</comment>
<evidence type="ECO:0000256" key="4">
    <source>
        <dbReference type="ARBA" id="ARBA00022679"/>
    </source>
</evidence>
<reference evidence="11 12" key="1">
    <citation type="submission" date="2022-12" db="EMBL/GenBank/DDBJ databases">
        <title>Chromosome-level genome of Tegillarca granosa.</title>
        <authorList>
            <person name="Kim J."/>
        </authorList>
    </citation>
    <scope>NUCLEOTIDE SEQUENCE [LARGE SCALE GENOMIC DNA]</scope>
    <source>
        <strain evidence="11">Teg-2019</strain>
        <tissue evidence="11">Adductor muscle</tissue>
    </source>
</reference>
<gene>
    <name evidence="11" type="ORF">KUTeg_005323</name>
</gene>
<organism evidence="11 12">
    <name type="scientific">Tegillarca granosa</name>
    <name type="common">Malaysian cockle</name>
    <name type="synonym">Anadara granosa</name>
    <dbReference type="NCBI Taxonomy" id="220873"/>
    <lineage>
        <taxon>Eukaryota</taxon>
        <taxon>Metazoa</taxon>
        <taxon>Spiralia</taxon>
        <taxon>Lophotrochozoa</taxon>
        <taxon>Mollusca</taxon>
        <taxon>Bivalvia</taxon>
        <taxon>Autobranchia</taxon>
        <taxon>Pteriomorphia</taxon>
        <taxon>Arcoida</taxon>
        <taxon>Arcoidea</taxon>
        <taxon>Arcidae</taxon>
        <taxon>Tegillarca</taxon>
    </lineage>
</organism>
<dbReference type="SUPFAM" id="SSF56112">
    <property type="entry name" value="Protein kinase-like (PK-like)"/>
    <property type="match status" value="1"/>
</dbReference>
<dbReference type="PANTHER" id="PTHR21064:SF1">
    <property type="entry name" value="HYDROXYLYSINE KINASE"/>
    <property type="match status" value="1"/>
</dbReference>
<proteinExistence type="inferred from homology"/>
<evidence type="ECO:0000259" key="10">
    <source>
        <dbReference type="Pfam" id="PF01636"/>
    </source>
</evidence>
<dbReference type="Gene3D" id="3.90.1200.10">
    <property type="match status" value="1"/>
</dbReference>
<accession>A0ABQ9FJH4</accession>
<keyword evidence="4" id="KW-0808">Transferase</keyword>
<keyword evidence="3" id="KW-0963">Cytoplasm</keyword>
<dbReference type="Proteomes" id="UP001217089">
    <property type="component" value="Unassembled WGS sequence"/>
</dbReference>
<evidence type="ECO:0000256" key="7">
    <source>
        <dbReference type="ARBA" id="ARBA00037368"/>
    </source>
</evidence>
<evidence type="ECO:0000256" key="5">
    <source>
        <dbReference type="ARBA" id="ARBA00022777"/>
    </source>
</evidence>
<evidence type="ECO:0000256" key="2">
    <source>
        <dbReference type="ARBA" id="ARBA00006219"/>
    </source>
</evidence>
<evidence type="ECO:0000256" key="1">
    <source>
        <dbReference type="ARBA" id="ARBA00004496"/>
    </source>
</evidence>
<name>A0ABQ9FJH4_TEGGR</name>
<comment type="subcellular location">
    <subcellularLocation>
        <location evidence="1">Cytoplasm</location>
    </subcellularLocation>
</comment>
<evidence type="ECO:0000313" key="12">
    <source>
        <dbReference type="Proteomes" id="UP001217089"/>
    </source>
</evidence>
<dbReference type="Pfam" id="PF01636">
    <property type="entry name" value="APH"/>
    <property type="match status" value="1"/>
</dbReference>
<sequence>MEKDQHCSNETTNDEKNGVKLQEPGEIIKPLIPDGTVPELVRRLYGLTVEEWKELDSYDDKNYHILVDMETNNPHINEVWEHGYVLKILNTMDSKRPIIVEAQLAIQKHLRDRGICTQNPVLNIKGNVMSLERIYANGNGEEERYGDYIAKSCTQCHMYPQTFYNIGKFVGQMHQALKGFHHPFYDTFTTLWSLSQIPKLSEFTFVVKNKEDYRVVTEIIKSFKNEVIPQFDKLQKGIIHGDINEQNLLVYEVEGQTIPKEERVSDISGILDFSDVTDSYIVFDLAICICYMSIECKLIDVLDVGGHVLAGYFSCAELNSADKDVLHTCVAARLTQSLVMGLYSNFMDPSNTYVLTTGKSGWPVLHKYWNVKKEELYKRWWNIVDSYK</sequence>
<evidence type="ECO:0000256" key="6">
    <source>
        <dbReference type="ARBA" id="ARBA00036820"/>
    </source>
</evidence>
<dbReference type="EC" id="2.7.1.81" evidence="8"/>
<dbReference type="PANTHER" id="PTHR21064">
    <property type="entry name" value="AMINOGLYCOSIDE PHOSPHOTRANSFERASE DOMAIN-CONTAINING PROTEIN-RELATED"/>
    <property type="match status" value="1"/>
</dbReference>
<evidence type="ECO:0000256" key="8">
    <source>
        <dbReference type="ARBA" id="ARBA00038873"/>
    </source>
</evidence>
<evidence type="ECO:0000313" key="11">
    <source>
        <dbReference type="EMBL" id="KAJ8317419.1"/>
    </source>
</evidence>
<protein>
    <recommendedName>
        <fullName evidence="9">Hydroxylysine kinase</fullName>
        <ecNumber evidence="8">2.7.1.81</ecNumber>
    </recommendedName>
</protein>
<evidence type="ECO:0000256" key="3">
    <source>
        <dbReference type="ARBA" id="ARBA00022490"/>
    </source>
</evidence>
<dbReference type="InterPro" id="IPR002575">
    <property type="entry name" value="Aminoglycoside_PTrfase"/>
</dbReference>
<feature type="domain" description="Aminoglycoside phosphotransferase" evidence="10">
    <location>
        <begin position="160"/>
        <end position="289"/>
    </location>
</feature>
<comment type="function">
    <text evidence="7">Catalyzes the GTP-dependent phosphorylation of 5-hydroxy-L-lysine.</text>
</comment>
<dbReference type="InterPro" id="IPR050249">
    <property type="entry name" value="Pseudomonas-type_ThrB"/>
</dbReference>
<dbReference type="EMBL" id="JARBDR010000246">
    <property type="protein sequence ID" value="KAJ8317419.1"/>
    <property type="molecule type" value="Genomic_DNA"/>
</dbReference>
<keyword evidence="5" id="KW-0418">Kinase</keyword>
<comment type="caution">
    <text evidence="11">The sequence shown here is derived from an EMBL/GenBank/DDBJ whole genome shotgun (WGS) entry which is preliminary data.</text>
</comment>
<evidence type="ECO:0000256" key="9">
    <source>
        <dbReference type="ARBA" id="ARBA00040505"/>
    </source>
</evidence>
<dbReference type="InterPro" id="IPR011009">
    <property type="entry name" value="Kinase-like_dom_sf"/>
</dbReference>